<sequence length="256" mass="26563">MPFDHNDHYHRLLLRHLPAHGRTALDVGCGTGRFARRLVARGYRVDALDRDPATLAAAEATGGGPRYRLADASRAELPPAHYDVISCLASLHHMPFTTLTRLRAALAPGGRLLVLGCYAGATAWDIAAIPANAGTRLAVYGVERARACPRPARGAGQGTGDDAARGADGGGTAPARQRGAPPPPLALPVDVRGAEVPRTSGELTCEFPKVRPWPHPHGDPSADPCARRSAPSTSGTAVTAGGPPTYGRCGPGPRPG</sequence>
<dbReference type="EC" id="2.1.-.-" evidence="1"/>
<reference evidence="1" key="1">
    <citation type="journal article" date="2025" name="Int. J. Syst. Evol. Microbiol.">
        <title>Streptomyces citrinus sp. nov., with yellow diffusible pigment.</title>
        <authorList>
            <person name="He Y."/>
            <person name="Yang E."/>
            <person name="Xu J."/>
            <person name="Sun Y."/>
            <person name="Sun L."/>
        </authorList>
    </citation>
    <scope>NUCLEOTIDE SEQUENCE</scope>
    <source>
        <strain evidence="1">Q6</strain>
    </source>
</reference>
<evidence type="ECO:0000313" key="1">
    <source>
        <dbReference type="EMBL" id="WWQ64704.1"/>
    </source>
</evidence>
<proteinExistence type="predicted"/>
<dbReference type="Proteomes" id="UP001432251">
    <property type="component" value="Chromosome"/>
</dbReference>
<name>A0ACD5AC08_9ACTN</name>
<keyword evidence="1" id="KW-0489">Methyltransferase</keyword>
<keyword evidence="2" id="KW-1185">Reference proteome</keyword>
<accession>A0ACD5AC08</accession>
<dbReference type="EMBL" id="CP146022">
    <property type="protein sequence ID" value="WWQ64704.1"/>
    <property type="molecule type" value="Genomic_DNA"/>
</dbReference>
<keyword evidence="1" id="KW-0808">Transferase</keyword>
<gene>
    <name evidence="1" type="ORF">V2W30_16040</name>
</gene>
<organism evidence="1 2">
    <name type="scientific">Streptomyces citrinus</name>
    <dbReference type="NCBI Taxonomy" id="3118173"/>
    <lineage>
        <taxon>Bacteria</taxon>
        <taxon>Bacillati</taxon>
        <taxon>Actinomycetota</taxon>
        <taxon>Actinomycetes</taxon>
        <taxon>Kitasatosporales</taxon>
        <taxon>Streptomycetaceae</taxon>
        <taxon>Streptomyces</taxon>
    </lineage>
</organism>
<protein>
    <submittedName>
        <fullName evidence="1">Class I SAM-dependent methyltransferase</fullName>
        <ecNumber evidence="1">2.1.-.-</ecNumber>
    </submittedName>
</protein>
<evidence type="ECO:0000313" key="2">
    <source>
        <dbReference type="Proteomes" id="UP001432251"/>
    </source>
</evidence>